<dbReference type="EMBL" id="JSUQ01000003">
    <property type="protein sequence ID" value="KHQ54352.1"/>
    <property type="molecule type" value="Genomic_DNA"/>
</dbReference>
<keyword evidence="1" id="KW-0732">Signal</keyword>
<organism evidence="2 3">
    <name type="scientific">Mameliella alba</name>
    <dbReference type="NCBI Taxonomy" id="561184"/>
    <lineage>
        <taxon>Bacteria</taxon>
        <taxon>Pseudomonadati</taxon>
        <taxon>Pseudomonadota</taxon>
        <taxon>Alphaproteobacteria</taxon>
        <taxon>Rhodobacterales</taxon>
        <taxon>Roseobacteraceae</taxon>
        <taxon>Mameliella</taxon>
    </lineage>
</organism>
<keyword evidence="3" id="KW-1185">Reference proteome</keyword>
<evidence type="ECO:0000256" key="1">
    <source>
        <dbReference type="SAM" id="SignalP"/>
    </source>
</evidence>
<evidence type="ECO:0000313" key="3">
    <source>
        <dbReference type="Proteomes" id="UP000030960"/>
    </source>
</evidence>
<dbReference type="OrthoDB" id="9961769at2"/>
<dbReference type="RefSeq" id="WP_043137972.1">
    <property type="nucleotide sequence ID" value="NZ_JSUQ01000003.1"/>
</dbReference>
<accession>A0A0B3S210</accession>
<dbReference type="AlphaFoldDB" id="A0A0B3S210"/>
<reference evidence="2 3" key="1">
    <citation type="submission" date="2014-10" db="EMBL/GenBank/DDBJ databases">
        <title>Genome sequence of Ponticoccus sp. strain UMTAT08 isolated from clonal culture of toxic dinoflagellate Alexandrium tamiyavanichii.</title>
        <authorList>
            <person name="Gan H.Y."/>
            <person name="Muhd D.-D."/>
            <person name="Mohd Noor M.E."/>
            <person name="Yeong Y.S."/>
            <person name="Usup G."/>
        </authorList>
    </citation>
    <scope>NUCLEOTIDE SEQUENCE [LARGE SCALE GENOMIC DNA]</scope>
    <source>
        <strain evidence="2 3">UMTAT08</strain>
    </source>
</reference>
<evidence type="ECO:0000313" key="2">
    <source>
        <dbReference type="EMBL" id="KHQ54352.1"/>
    </source>
</evidence>
<dbReference type="Proteomes" id="UP000030960">
    <property type="component" value="Unassembled WGS sequence"/>
</dbReference>
<proteinExistence type="predicted"/>
<dbReference type="STRING" id="561184.SAMN05216376_10559"/>
<comment type="caution">
    <text evidence="2">The sequence shown here is derived from an EMBL/GenBank/DDBJ whole genome shotgun (WGS) entry which is preliminary data.</text>
</comment>
<feature type="signal peptide" evidence="1">
    <location>
        <begin position="1"/>
        <end position="23"/>
    </location>
</feature>
<protein>
    <submittedName>
        <fullName evidence="2">Uncharacterized protein</fullName>
    </submittedName>
</protein>
<feature type="chain" id="PRO_5002082858" evidence="1">
    <location>
        <begin position="24"/>
        <end position="94"/>
    </location>
</feature>
<gene>
    <name evidence="2" type="ORF">OA50_00944</name>
</gene>
<sequence>MIKAFFASGLLFVMTLGVGPASAIVTFDLTDARAAELIAQCKAEKGAPWKHSTSPSVVNCCIPGEDWCVVCTAGTPEAPTSCISLGVPPVKPAE</sequence>
<name>A0A0B3S210_9RHOB</name>